<protein>
    <recommendedName>
        <fullName evidence="2">BTB domain-containing protein</fullName>
    </recommendedName>
</protein>
<proteinExistence type="predicted"/>
<gene>
    <name evidence="1" type="ORF">DTER00134_LOCUS1093</name>
</gene>
<name>A0A7S3VHX8_DUNTE</name>
<organism evidence="1">
    <name type="scientific">Dunaliella tertiolecta</name>
    <name type="common">Green alga</name>
    <dbReference type="NCBI Taxonomy" id="3047"/>
    <lineage>
        <taxon>Eukaryota</taxon>
        <taxon>Viridiplantae</taxon>
        <taxon>Chlorophyta</taxon>
        <taxon>core chlorophytes</taxon>
        <taxon>Chlorophyceae</taxon>
        <taxon>CS clade</taxon>
        <taxon>Chlamydomonadales</taxon>
        <taxon>Dunaliellaceae</taxon>
        <taxon>Dunaliella</taxon>
    </lineage>
</organism>
<dbReference type="Gene3D" id="3.30.710.10">
    <property type="entry name" value="Potassium Channel Kv1.1, Chain A"/>
    <property type="match status" value="1"/>
</dbReference>
<evidence type="ECO:0000313" key="1">
    <source>
        <dbReference type="EMBL" id="CAE0486054.1"/>
    </source>
</evidence>
<reference evidence="1" key="1">
    <citation type="submission" date="2021-01" db="EMBL/GenBank/DDBJ databases">
        <authorList>
            <person name="Corre E."/>
            <person name="Pelletier E."/>
            <person name="Niang G."/>
            <person name="Scheremetjew M."/>
            <person name="Finn R."/>
            <person name="Kale V."/>
            <person name="Holt S."/>
            <person name="Cochrane G."/>
            <person name="Meng A."/>
            <person name="Brown T."/>
            <person name="Cohen L."/>
        </authorList>
    </citation>
    <scope>NUCLEOTIDE SEQUENCE</scope>
    <source>
        <strain evidence="1">CCMP1320</strain>
    </source>
</reference>
<sequence length="499" mass="55238">MIPSAWAWNDTELSDMDILLHVPRGLQADNKEPKDPMDKAEAETHERLIPAHKVILTACSKYFEAKIKRWMNDGSAQSGQSDPRECSSEVIYEATSVVSAAESSESQVKPQVKVECSSLEDLEAAEACLRTMYLQESPLRGTPSSWDPDTSIAFLLKVVQWGDLWQAECVTGPCLVGLEKLTRAAAFKARHMNMLLDGLPDFWKSSSTASMEAWQMVKQACSHWLLRKFRDVHEVVTVAEVRHAFCGLCSQAVSLWAGLDDLFGCENDVAIALAHWSSAQIGEQGQGCSKEVFRDLSESLRVPHLTKTFRFVVLPTLPFFIITEQEKANLYNLLAMDSTKSQEHNSHYVYGTWKPARKGTPRSPSTAAELHKQRYEGTWSIAGDNIRRLTADHEQLGDSLYVKGFLWQPYVHALDGDVIIHVGPVGDGVIPVPGAVYAVAHLYHKLPNGSLRELDSSGHEASLVDIQGNALVGYIDISSPDALDSNGDLPIVLRVLDVQ</sequence>
<accession>A0A7S3VHX8</accession>
<evidence type="ECO:0008006" key="2">
    <source>
        <dbReference type="Google" id="ProtNLM"/>
    </source>
</evidence>
<dbReference type="CDD" id="cd18186">
    <property type="entry name" value="BTB_POZ_ZBTB_KLHL-like"/>
    <property type="match status" value="1"/>
</dbReference>
<dbReference type="InterPro" id="IPR011333">
    <property type="entry name" value="SKP1/BTB/POZ_sf"/>
</dbReference>
<dbReference type="EMBL" id="HBIP01002613">
    <property type="protein sequence ID" value="CAE0486054.1"/>
    <property type="molecule type" value="Transcribed_RNA"/>
</dbReference>
<dbReference type="AlphaFoldDB" id="A0A7S3VHX8"/>